<dbReference type="GO" id="GO:0120015">
    <property type="term" value="F:sterol transfer activity"/>
    <property type="evidence" value="ECO:0007669"/>
    <property type="project" value="TreeGrafter"/>
</dbReference>
<dbReference type="SMART" id="SM00233">
    <property type="entry name" value="PH"/>
    <property type="match status" value="1"/>
</dbReference>
<dbReference type="GO" id="GO:0005789">
    <property type="term" value="C:endoplasmic reticulum membrane"/>
    <property type="evidence" value="ECO:0007669"/>
    <property type="project" value="TreeGrafter"/>
</dbReference>
<sequence>MQLPIDKSQSSLLTLHDAITDSPVYRSSSLHFDEQLDLLEKWLDTLSKNMKLYVDKLNKFNLETNTLCKKVIPVGIDDMMIDPNFTAGLIKSFSDALQTSLAFKTKLVSDLEDNFIQPLQLFLKTNLKDFKEFRKQHEKTLERFEAQLYKYAGQSKTKEASALREEAFRVYEARKAYVRVSGQHVVRMLHFRSLLERLLVEIFSSATTSHIKDFEGTSKSWTLLQTNLTSWKQWLIDDKETCGYQLNRLQSSRIHLESKYLAMIRPARDLEKYTLNATQAPLSNRHSLDFSSVMTNGNHPSHKWGYLFVRGTRSNWYRRWFFIYDGCFGSCHVNPSPKLKGSITLGDRVSVLLCDIKPLMDLDRRFCFEVMCAQQPSFVLQAETEEEMREWINAFEKSKRLMLQNEQLDLKKGTNLTSAGTETDTTKVVPYTIDNLTTEHAVDQLTNKPSIVMLSSSPETEQQSLSQSTSLTPLLVWEASRLSTISNTSASSAQTLSTHANTLDANASTTVDPSSENTTVGTNGNQTTTSSSWGIPWALVPSMFQGGNGDDLGSELPPTPGSPALPAITDADGHQVVWPIRMDDSGIPKVELSGYPTSLEERNKELRHLFGGVNPNEVVLTDFIGSLKKKPMHEKSVETNREIEVPSSPTVANTTIDSFEQELNSQLTSALKDPSSNHGYSYTGRGFITQETFWFYSCVLMTCVNTVAVRLRDIQNIRLVRDPSIAHTHPGSSLTLAIDLDSTSNNVSSPLIFTTLMDDVEVLAEKLKFAVSNAKSKEPAPLQITYDIIHSLSAAVNKNKNSHQVKTIIKSTPEPVRSNSDVLADHASTSSVHSTDGSNTPLPSHSTDTKKKNAKAPRKHSAPTQPKSGALAAAMMAATVAGGSGFFDARKGLQEESRHFLRGKKSKSNLSFHQEEEGVPMPNSTLQSVTTAVTLKEAEKPKESPKNMHDVPDGFKMPSEPVSCGCADHLDKLEAEIEVPVSAKHLFYILFSEDNPNYQDIWEKKTVENKSRDLTMTPWQMVNGKKERTLKYIIPVNNSMVKVKEAEAVEKQTIEKAEEYLCYTISTTTKTAQLPYADAFMPFVKYCITWVDRDHSKLSCYVGVKFLKNILVKGIVNKAVMKGISENLAIFMPIVQNETSKSQDAQDEKKETTGSVSLKRMGTIKRPSKVVNESQPDTQTETPAQGWYATVEPVVEAIKDLVGPLPMAVKMGALGFLLFLFLLSWFRAGSRKPMDSQVSYHGSPTRLVSSRAVYLRDLDEGLFNMPLQSAYEQSESFRSFLESKSTNQTTRGLGHRWFSSHHHQFAIELLFSREKLAMLRHDALVLFQLVNEVDAQLLENEYMNWLMDTRLQCRASDVDHTKLNCDDVKRQLRSFSI</sequence>
<feature type="compositionally biased region" description="Polar residues" evidence="5">
    <location>
        <begin position="817"/>
        <end position="846"/>
    </location>
</feature>
<feature type="compositionally biased region" description="Basic residues" evidence="5">
    <location>
        <begin position="852"/>
        <end position="861"/>
    </location>
</feature>
<accession>A0A1C7NIU0</accession>
<gene>
    <name evidence="9" type="ORF">A0J61_02939</name>
</gene>
<dbReference type="InParanoid" id="A0A1C7NIU0"/>
<dbReference type="InterPro" id="IPR042067">
    <property type="entry name" value="Sip3_PH"/>
</dbReference>
<keyword evidence="4 6" id="KW-0472">Membrane</keyword>
<feature type="compositionally biased region" description="Low complexity" evidence="5">
    <location>
        <begin position="517"/>
        <end position="532"/>
    </location>
</feature>
<evidence type="ECO:0000256" key="6">
    <source>
        <dbReference type="SAM" id="Phobius"/>
    </source>
</evidence>
<dbReference type="PANTHER" id="PTHR23319:SF4">
    <property type="entry name" value="GRAM DOMAIN CONTAINING 1B, ISOFORM E"/>
    <property type="match status" value="1"/>
</dbReference>
<feature type="transmembrane region" description="Helical" evidence="6">
    <location>
        <begin position="1207"/>
        <end position="1226"/>
    </location>
</feature>
<dbReference type="EMBL" id="LUGH01000118">
    <property type="protein sequence ID" value="OBZ89021.1"/>
    <property type="molecule type" value="Genomic_DNA"/>
</dbReference>
<dbReference type="OrthoDB" id="10070851at2759"/>
<reference evidence="9 10" key="1">
    <citation type="submission" date="2016-03" db="EMBL/GenBank/DDBJ databases">
        <title>Choanephora cucurbitarum.</title>
        <authorList>
            <person name="Min B."/>
            <person name="Park H."/>
            <person name="Park J.-H."/>
            <person name="Shin H.-D."/>
            <person name="Choi I.-G."/>
        </authorList>
    </citation>
    <scope>NUCLEOTIDE SEQUENCE [LARGE SCALE GENOMIC DNA]</scope>
    <source>
        <strain evidence="9 10">KUS-F28377</strain>
    </source>
</reference>
<dbReference type="FunCoup" id="A0A1C7NIU0">
    <property type="interactions" value="49"/>
</dbReference>
<evidence type="ECO:0000256" key="2">
    <source>
        <dbReference type="ARBA" id="ARBA00022692"/>
    </source>
</evidence>
<evidence type="ECO:0000256" key="4">
    <source>
        <dbReference type="ARBA" id="ARBA00023136"/>
    </source>
</evidence>
<proteinExistence type="predicted"/>
<dbReference type="SUPFAM" id="SSF103657">
    <property type="entry name" value="BAR/IMD domain-like"/>
    <property type="match status" value="1"/>
</dbReference>
<dbReference type="Pfam" id="PF00169">
    <property type="entry name" value="PH"/>
    <property type="match status" value="1"/>
</dbReference>
<evidence type="ECO:0000259" key="7">
    <source>
        <dbReference type="PROSITE" id="PS50003"/>
    </source>
</evidence>
<dbReference type="PROSITE" id="PS50003">
    <property type="entry name" value="PH_DOMAIN"/>
    <property type="match status" value="1"/>
</dbReference>
<evidence type="ECO:0000256" key="3">
    <source>
        <dbReference type="ARBA" id="ARBA00022989"/>
    </source>
</evidence>
<keyword evidence="10" id="KW-1185">Reference proteome</keyword>
<dbReference type="InterPro" id="IPR031968">
    <property type="entry name" value="VASt"/>
</dbReference>
<feature type="region of interest" description="Disordered" evidence="5">
    <location>
        <begin position="506"/>
        <end position="532"/>
    </location>
</feature>
<comment type="subcellular location">
    <subcellularLocation>
        <location evidence="1">Membrane</location>
    </subcellularLocation>
</comment>
<dbReference type="InterPro" id="IPR004148">
    <property type="entry name" value="BAR_dom"/>
</dbReference>
<dbReference type="Gene3D" id="2.30.29.30">
    <property type="entry name" value="Pleckstrin-homology domain (PH domain)/Phosphotyrosine-binding domain (PTB)"/>
    <property type="match status" value="1"/>
</dbReference>
<dbReference type="Pfam" id="PF16746">
    <property type="entry name" value="BAR_3"/>
    <property type="match status" value="1"/>
</dbReference>
<evidence type="ECO:0000313" key="9">
    <source>
        <dbReference type="EMBL" id="OBZ89021.1"/>
    </source>
</evidence>
<dbReference type="Proteomes" id="UP000093000">
    <property type="component" value="Unassembled WGS sequence"/>
</dbReference>
<name>A0A1C7NIU0_9FUNG</name>
<evidence type="ECO:0000313" key="10">
    <source>
        <dbReference type="Proteomes" id="UP000093000"/>
    </source>
</evidence>
<dbReference type="STRING" id="101091.A0A1C7NIU0"/>
<feature type="compositionally biased region" description="Polar residues" evidence="5">
    <location>
        <begin position="506"/>
        <end position="516"/>
    </location>
</feature>
<dbReference type="GO" id="GO:0140268">
    <property type="term" value="C:endoplasmic reticulum-plasma membrane contact site"/>
    <property type="evidence" value="ECO:0007669"/>
    <property type="project" value="TreeGrafter"/>
</dbReference>
<feature type="region of interest" description="Disordered" evidence="5">
    <location>
        <begin position="809"/>
        <end position="869"/>
    </location>
</feature>
<dbReference type="Gene3D" id="1.20.1270.60">
    <property type="entry name" value="Arfaptin homology (AH) domain/BAR domain"/>
    <property type="match status" value="1"/>
</dbReference>
<evidence type="ECO:0000259" key="8">
    <source>
        <dbReference type="PROSITE" id="PS51778"/>
    </source>
</evidence>
<protein>
    <submittedName>
        <fullName evidence="9">Putative PH domain-containing protein C19A8.02</fullName>
    </submittedName>
</protein>
<dbReference type="InterPro" id="IPR027267">
    <property type="entry name" value="AH/BAR_dom_sf"/>
</dbReference>
<dbReference type="GO" id="GO:0005886">
    <property type="term" value="C:plasma membrane"/>
    <property type="evidence" value="ECO:0007669"/>
    <property type="project" value="TreeGrafter"/>
</dbReference>
<dbReference type="GO" id="GO:0032934">
    <property type="term" value="F:sterol binding"/>
    <property type="evidence" value="ECO:0007669"/>
    <property type="project" value="TreeGrafter"/>
</dbReference>
<keyword evidence="2 6" id="KW-0812">Transmembrane</keyword>
<evidence type="ECO:0000256" key="5">
    <source>
        <dbReference type="SAM" id="MobiDB-lite"/>
    </source>
</evidence>
<dbReference type="GO" id="GO:0032366">
    <property type="term" value="P:intracellular sterol transport"/>
    <property type="evidence" value="ECO:0007669"/>
    <property type="project" value="TreeGrafter"/>
</dbReference>
<dbReference type="PROSITE" id="PS51778">
    <property type="entry name" value="VAST"/>
    <property type="match status" value="1"/>
</dbReference>
<feature type="domain" description="PH" evidence="7">
    <location>
        <begin position="300"/>
        <end position="400"/>
    </location>
</feature>
<dbReference type="InterPro" id="IPR001849">
    <property type="entry name" value="PH_domain"/>
</dbReference>
<keyword evidence="3 6" id="KW-1133">Transmembrane helix</keyword>
<dbReference type="PANTHER" id="PTHR23319">
    <property type="entry name" value="GRAM DOMAIN CONTAINING 1B, ISOFORM E"/>
    <property type="match status" value="1"/>
</dbReference>
<comment type="caution">
    <text evidence="9">The sequence shown here is derived from an EMBL/GenBank/DDBJ whole genome shotgun (WGS) entry which is preliminary data.</text>
</comment>
<dbReference type="SUPFAM" id="SSF50729">
    <property type="entry name" value="PH domain-like"/>
    <property type="match status" value="1"/>
</dbReference>
<dbReference type="Pfam" id="PF16016">
    <property type="entry name" value="VASt"/>
    <property type="match status" value="1"/>
</dbReference>
<dbReference type="InterPro" id="IPR051482">
    <property type="entry name" value="Cholesterol_transport"/>
</dbReference>
<dbReference type="InterPro" id="IPR011993">
    <property type="entry name" value="PH-like_dom_sf"/>
</dbReference>
<organism evidence="9 10">
    <name type="scientific">Choanephora cucurbitarum</name>
    <dbReference type="NCBI Taxonomy" id="101091"/>
    <lineage>
        <taxon>Eukaryota</taxon>
        <taxon>Fungi</taxon>
        <taxon>Fungi incertae sedis</taxon>
        <taxon>Mucoromycota</taxon>
        <taxon>Mucoromycotina</taxon>
        <taxon>Mucoromycetes</taxon>
        <taxon>Mucorales</taxon>
        <taxon>Mucorineae</taxon>
        <taxon>Choanephoraceae</taxon>
        <taxon>Choanephoroideae</taxon>
        <taxon>Choanephora</taxon>
    </lineage>
</organism>
<evidence type="ECO:0000256" key="1">
    <source>
        <dbReference type="ARBA" id="ARBA00004370"/>
    </source>
</evidence>
<feature type="domain" description="VASt" evidence="8">
    <location>
        <begin position="970"/>
        <end position="1143"/>
    </location>
</feature>
<dbReference type="CDD" id="cd13280">
    <property type="entry name" value="PH_SIP3"/>
    <property type="match status" value="1"/>
</dbReference>